<gene>
    <name evidence="3" type="ORF">QEH59_12520</name>
</gene>
<comment type="similarity">
    <text evidence="1">Belongs to the outer membrane factor (OMF) (TC 1.B.17) family.</text>
</comment>
<dbReference type="Pfam" id="PF02321">
    <property type="entry name" value="OEP"/>
    <property type="match status" value="1"/>
</dbReference>
<sequence>MHTYKYLLTTLFIFYASLTHATSESALKLTSRDAVTLALQKNQSLMAARSAIEQAGAYSQYAGRLDNPELKLGYASDRTFNDEGERAYSIGFEQRFPITNRLKLLKNVSAIEVKLAGAELRDQERLLIRDVESAAELISSLNQRLSLLDGMIGLQADFADFLETRIQNGEASTLDLNQARVSLFSVKQEIQSLTKQRDVALGSLRSLLGLEPDTELEILTEQTRLLRLPEMATLDGEILLSHPEYQLKATLGEIARSQTALAKANRWADIAVEVFFEEERSVDEPDGLGRDRFFGIGVSIPLPLHDQNRGEIRASRYRELQIQHELNAVTLRLKNEAETLKRNTAATYRQASKYQEDAVSLVEQNLKEIKNAYAAGQVDLGEVFRVQEQHLTIQSTQLELWHELKQLLIEWRAVTARNLTTSANGDLSNETL</sequence>
<dbReference type="Gene3D" id="1.20.1600.10">
    <property type="entry name" value="Outer membrane efflux proteins (OEP)"/>
    <property type="match status" value="1"/>
</dbReference>
<evidence type="ECO:0000256" key="2">
    <source>
        <dbReference type="SAM" id="SignalP"/>
    </source>
</evidence>
<name>A0ABU1AKB3_9BACT</name>
<dbReference type="InterPro" id="IPR003423">
    <property type="entry name" value="OMP_efflux"/>
</dbReference>
<dbReference type="EMBL" id="JARXIC010000021">
    <property type="protein sequence ID" value="MDQ8195255.1"/>
    <property type="molecule type" value="Genomic_DNA"/>
</dbReference>
<dbReference type="PANTHER" id="PTHR30203:SF24">
    <property type="entry name" value="BLR4935 PROTEIN"/>
    <property type="match status" value="1"/>
</dbReference>
<evidence type="ECO:0000313" key="3">
    <source>
        <dbReference type="EMBL" id="MDQ8195255.1"/>
    </source>
</evidence>
<organism evidence="3 4">
    <name type="scientific">Thalassobacterium sedimentorum</name>
    <dbReference type="NCBI Taxonomy" id="3041258"/>
    <lineage>
        <taxon>Bacteria</taxon>
        <taxon>Pseudomonadati</taxon>
        <taxon>Verrucomicrobiota</taxon>
        <taxon>Opitutia</taxon>
        <taxon>Puniceicoccales</taxon>
        <taxon>Coraliomargaritaceae</taxon>
        <taxon>Thalassobacterium</taxon>
    </lineage>
</organism>
<dbReference type="RefSeq" id="WP_308985711.1">
    <property type="nucleotide sequence ID" value="NZ_JARXIC010000021.1"/>
</dbReference>
<proteinExistence type="inferred from homology"/>
<dbReference type="InterPro" id="IPR010131">
    <property type="entry name" value="MdtP/NodT-like"/>
</dbReference>
<reference evidence="3 4" key="1">
    <citation type="submission" date="2023-04" db="EMBL/GenBank/DDBJ databases">
        <title>A novel bacteria isolated from coastal sediment.</title>
        <authorList>
            <person name="Liu X.-J."/>
            <person name="Du Z.-J."/>
        </authorList>
    </citation>
    <scope>NUCLEOTIDE SEQUENCE [LARGE SCALE GENOMIC DNA]</scope>
    <source>
        <strain evidence="3 4">SDUM461004</strain>
    </source>
</reference>
<keyword evidence="4" id="KW-1185">Reference proteome</keyword>
<keyword evidence="2" id="KW-0732">Signal</keyword>
<evidence type="ECO:0000256" key="1">
    <source>
        <dbReference type="ARBA" id="ARBA00007613"/>
    </source>
</evidence>
<evidence type="ECO:0000313" key="4">
    <source>
        <dbReference type="Proteomes" id="UP001243717"/>
    </source>
</evidence>
<dbReference type="SUPFAM" id="SSF56954">
    <property type="entry name" value="Outer membrane efflux proteins (OEP)"/>
    <property type="match status" value="1"/>
</dbReference>
<comment type="caution">
    <text evidence="3">The sequence shown here is derived from an EMBL/GenBank/DDBJ whole genome shotgun (WGS) entry which is preliminary data.</text>
</comment>
<dbReference type="PANTHER" id="PTHR30203">
    <property type="entry name" value="OUTER MEMBRANE CATION EFFLUX PROTEIN"/>
    <property type="match status" value="1"/>
</dbReference>
<dbReference type="Proteomes" id="UP001243717">
    <property type="component" value="Unassembled WGS sequence"/>
</dbReference>
<feature type="chain" id="PRO_5045606527" evidence="2">
    <location>
        <begin position="22"/>
        <end position="432"/>
    </location>
</feature>
<protein>
    <submittedName>
        <fullName evidence="3">TolC family protein</fullName>
    </submittedName>
</protein>
<feature type="signal peptide" evidence="2">
    <location>
        <begin position="1"/>
        <end position="21"/>
    </location>
</feature>
<accession>A0ABU1AKB3</accession>